<evidence type="ECO:0000256" key="2">
    <source>
        <dbReference type="ARBA" id="ARBA00004123"/>
    </source>
</evidence>
<feature type="repeat" description="TPR" evidence="12">
    <location>
        <begin position="225"/>
        <end position="258"/>
    </location>
</feature>
<evidence type="ECO:0000256" key="3">
    <source>
        <dbReference type="ARBA" id="ARBA00022553"/>
    </source>
</evidence>
<keyword evidence="9" id="KW-0408">Iron</keyword>
<protein>
    <submittedName>
        <fullName evidence="17">JmjC domain-containing protein</fullName>
    </submittedName>
</protein>
<evidence type="ECO:0000313" key="16">
    <source>
        <dbReference type="Proteomes" id="UP000887575"/>
    </source>
</evidence>
<reference evidence="17" key="1">
    <citation type="submission" date="2024-02" db="UniProtKB">
        <authorList>
            <consortium name="WormBaseParasite"/>
        </authorList>
    </citation>
    <scope>IDENTIFICATION</scope>
</reference>
<dbReference type="GO" id="GO:0010468">
    <property type="term" value="P:regulation of gene expression"/>
    <property type="evidence" value="ECO:0007669"/>
    <property type="project" value="TreeGrafter"/>
</dbReference>
<evidence type="ECO:0000256" key="6">
    <source>
        <dbReference type="ARBA" id="ARBA00022853"/>
    </source>
</evidence>
<dbReference type="AlphaFoldDB" id="A0AAF3J2K6"/>
<evidence type="ECO:0000256" key="11">
    <source>
        <dbReference type="ARBA" id="ARBA00034483"/>
    </source>
</evidence>
<feature type="coiled-coil region" evidence="13">
    <location>
        <begin position="310"/>
        <end position="337"/>
    </location>
</feature>
<keyword evidence="8" id="KW-0560">Oxidoreductase</keyword>
<dbReference type="SUPFAM" id="SSF51197">
    <property type="entry name" value="Clavaminate synthase-like"/>
    <property type="match status" value="1"/>
</dbReference>
<keyword evidence="4" id="KW-0479">Metal-binding</keyword>
<feature type="repeat" description="TPR" evidence="12">
    <location>
        <begin position="464"/>
        <end position="497"/>
    </location>
</feature>
<evidence type="ECO:0000256" key="4">
    <source>
        <dbReference type="ARBA" id="ARBA00022723"/>
    </source>
</evidence>
<dbReference type="Proteomes" id="UP000887575">
    <property type="component" value="Unassembled WGS sequence"/>
</dbReference>
<feature type="domain" description="JmjC" evidence="15">
    <location>
        <begin position="915"/>
        <end position="1078"/>
    </location>
</feature>
<keyword evidence="13" id="KW-0175">Coiled coil</keyword>
<dbReference type="InterPro" id="IPR003347">
    <property type="entry name" value="JmjC_dom"/>
</dbReference>
<dbReference type="InterPro" id="IPR048560">
    <property type="entry name" value="KDM6A_B-like_GATAL"/>
</dbReference>
<feature type="compositionally biased region" description="Basic and acidic residues" evidence="14">
    <location>
        <begin position="9"/>
        <end position="23"/>
    </location>
</feature>
<dbReference type="WBParaSite" id="MBELARI_LOCUS12258">
    <property type="protein sequence ID" value="MBELARI_LOCUS12258"/>
    <property type="gene ID" value="MBELARI_LOCUS12258"/>
</dbReference>
<keyword evidence="3" id="KW-0597">Phosphoprotein</keyword>
<evidence type="ECO:0000256" key="5">
    <source>
        <dbReference type="ARBA" id="ARBA00022833"/>
    </source>
</evidence>
<comment type="subcellular location">
    <subcellularLocation>
        <location evidence="2">Nucleus</location>
    </subcellularLocation>
</comment>
<dbReference type="Gene3D" id="2.10.110.20">
    <property type="match status" value="1"/>
</dbReference>
<keyword evidence="12" id="KW-0802">TPR repeat</keyword>
<dbReference type="GO" id="GO:0031490">
    <property type="term" value="F:chromatin DNA binding"/>
    <property type="evidence" value="ECO:0007669"/>
    <property type="project" value="TreeGrafter"/>
</dbReference>
<evidence type="ECO:0000256" key="9">
    <source>
        <dbReference type="ARBA" id="ARBA00023004"/>
    </source>
</evidence>
<dbReference type="InterPro" id="IPR048562">
    <property type="entry name" value="KDM6A_B-like_C-hel"/>
</dbReference>
<keyword evidence="10" id="KW-0539">Nucleus</keyword>
<name>A0AAF3J2K6_9BILA</name>
<evidence type="ECO:0000256" key="8">
    <source>
        <dbReference type="ARBA" id="ARBA00023002"/>
    </source>
</evidence>
<dbReference type="InterPro" id="IPR046941">
    <property type="entry name" value="KDM6_GATAL_sf"/>
</dbReference>
<evidence type="ECO:0000256" key="1">
    <source>
        <dbReference type="ARBA" id="ARBA00001954"/>
    </source>
</evidence>
<evidence type="ECO:0000256" key="13">
    <source>
        <dbReference type="SAM" id="Coils"/>
    </source>
</evidence>
<evidence type="ECO:0000256" key="7">
    <source>
        <dbReference type="ARBA" id="ARBA00022964"/>
    </source>
</evidence>
<dbReference type="PROSITE" id="PS50293">
    <property type="entry name" value="TPR_REGION"/>
    <property type="match status" value="1"/>
</dbReference>
<proteinExistence type="inferred from homology"/>
<keyword evidence="5" id="KW-0862">Zinc</keyword>
<dbReference type="Gene3D" id="1.25.40.10">
    <property type="entry name" value="Tetratricopeptide repeat domain"/>
    <property type="match status" value="2"/>
</dbReference>
<sequence length="1228" mass="141163">MSLNGSGDGNRELIDSRMIKQENEDGVNEKSPNQSNQAQDTTALTPKSNASGEREGVVVKKEETQEPDYMQSYQPLPKEEGFKVPGIKYEDDEDLPEIVWSEWMQKTDTIRIPDLNAKQKKRSEELSSLLWQEFYNNGDPTTHPEREILYRTFKIREAEVSYIQEKLGTDEVKKDPIKLKKWNHLLFKSMISMAHVTLLGQDWGRAHAAFKLCFRLDQEAFGKDPGAYYGFGLVYYHFKKFKLAVEAFTTQLYLFPDSDLVPDIHCRLGSSYKHREQYALALKHYTAAFADQREAWFHSKTQLRICIALCHSLSGDLQKAYDDLKRLEVELANQLQSLSGPPIPGSPLFSDRATVLRELGWVCYQFDNPQETRHQKLEEAERYLIQSRDLEPNHGKTYYYLGRCYGENKQRAHDAFLHYRQAIDKSEGDADTWCSIGLLYQDQNQPMDALQAFICAVELNPEHSPAWTNLGQLYLQQHQFQDALQCFKNALQHNPVCPAPLKQHIAILERELNISSAHSQAGNRSVAPGVKLPILQEAWKQPIPSELRQRQNEANLLKQFRYREGSPLWKMAELGVTRKRPKLEQDEGDEMNAEQAALCGILDMNKQHLDENSKNIHHQLLKLKKPNLERTTVSPMTMDDLPTGEEEYYPMHLASTSDAYSHLKHKLDLEAEKDEEVENEEKPRLHRLPHKFSLMAPLRVKLETSAEEILSMASKRIDCAEKYVPIFEEEVPPPEPPRAPQITIDEKNKLTKYPEAGYRQTPLITVESRAEAQLTSLQQFLQSSNCSIASVRGLTSALKMDLSLFSTKTLMELIPDQTIEVRTQYRMRGDQNVNHAGEATWEFFSAPGSAKVIDYAQYQAQTFKYCLKEEEEKLRKNGAKYGQIVQESGKKGVYASEPLRQIKFGTNIDVSDSNKFPKQLKELQKLPGFCRPGGASDMLSHLGYTILGMNTVQMYMKVPQARTPAHIENNCFASVNINIGPGDCEWFAVPYENWADMKRLCDEHKIDFLRGSWWPDLDQLLREGIPVYRFTQKAGDVVWVGPGCVHWVQATGWCNNIAWNVGPLTSFQLEVSLISYEWNKKQLYNSLVPMQLLCWQLAKNIQFTVPSVWQMVRGVLIRSLAYCKMIAKYVESCGKVIKYQPRQSDPKGREPTCVICEVEVFNILFVKQENPEKSDSVYFNYCVNCARKKKFHKDESFYVLQQITFDELIAIYDKCQLTYNSKKLNLVA</sequence>
<dbReference type="GO" id="GO:0000978">
    <property type="term" value="F:RNA polymerase II cis-regulatory region sequence-specific DNA binding"/>
    <property type="evidence" value="ECO:0007669"/>
    <property type="project" value="TreeGrafter"/>
</dbReference>
<evidence type="ECO:0000259" key="15">
    <source>
        <dbReference type="PROSITE" id="PS51184"/>
    </source>
</evidence>
<dbReference type="PROSITE" id="PS50005">
    <property type="entry name" value="TPR"/>
    <property type="match status" value="3"/>
</dbReference>
<dbReference type="InterPro" id="IPR051630">
    <property type="entry name" value="Corepressor-Demethylase"/>
</dbReference>
<dbReference type="PANTHER" id="PTHR14017">
    <property type="entry name" value="LYSINE-SPECIFIC DEMETHYLASE"/>
    <property type="match status" value="1"/>
</dbReference>
<dbReference type="Gene3D" id="2.60.120.650">
    <property type="entry name" value="Cupin"/>
    <property type="match status" value="1"/>
</dbReference>
<evidence type="ECO:0000256" key="12">
    <source>
        <dbReference type="PROSITE-ProRule" id="PRU00339"/>
    </source>
</evidence>
<evidence type="ECO:0000313" key="17">
    <source>
        <dbReference type="WBParaSite" id="MBELARI_LOCUS12258"/>
    </source>
</evidence>
<dbReference type="Pfam" id="PF02373">
    <property type="entry name" value="JmjC"/>
    <property type="match status" value="1"/>
</dbReference>
<keyword evidence="16" id="KW-1185">Reference proteome</keyword>
<feature type="compositionally biased region" description="Basic and acidic residues" evidence="14">
    <location>
        <begin position="52"/>
        <end position="64"/>
    </location>
</feature>
<dbReference type="Pfam" id="PF21322">
    <property type="entry name" value="KDM6_C-hel"/>
    <property type="match status" value="1"/>
</dbReference>
<dbReference type="GO" id="GO:0044666">
    <property type="term" value="C:MLL3/4 complex"/>
    <property type="evidence" value="ECO:0007669"/>
    <property type="project" value="TreeGrafter"/>
</dbReference>
<feature type="compositionally biased region" description="Polar residues" evidence="14">
    <location>
        <begin position="30"/>
        <end position="51"/>
    </location>
</feature>
<comment type="cofactor">
    <cofactor evidence="1">
        <name>Fe(2+)</name>
        <dbReference type="ChEBI" id="CHEBI:29033"/>
    </cofactor>
</comment>
<evidence type="ECO:0000256" key="14">
    <source>
        <dbReference type="SAM" id="MobiDB-lite"/>
    </source>
</evidence>
<dbReference type="InterPro" id="IPR019734">
    <property type="entry name" value="TPR_rpt"/>
</dbReference>
<keyword evidence="6" id="KW-0156">Chromatin regulator</keyword>
<dbReference type="SMART" id="SM00558">
    <property type="entry name" value="JmjC"/>
    <property type="match status" value="1"/>
</dbReference>
<dbReference type="SMART" id="SM00028">
    <property type="entry name" value="TPR"/>
    <property type="match status" value="6"/>
</dbReference>
<dbReference type="Pfam" id="PF21326">
    <property type="entry name" value="KDM6_GATAL"/>
    <property type="match status" value="1"/>
</dbReference>
<dbReference type="InterPro" id="IPR011990">
    <property type="entry name" value="TPR-like_helical_dom_sf"/>
</dbReference>
<dbReference type="Gene3D" id="1.20.58.1370">
    <property type="match status" value="1"/>
</dbReference>
<feature type="repeat" description="TPR" evidence="12">
    <location>
        <begin position="430"/>
        <end position="463"/>
    </location>
</feature>
<dbReference type="SUPFAM" id="SSF48452">
    <property type="entry name" value="TPR-like"/>
    <property type="match status" value="2"/>
</dbReference>
<dbReference type="GO" id="GO:0071558">
    <property type="term" value="F:histone H3K27me2/H3K27me3 demethylase activity"/>
    <property type="evidence" value="ECO:0007669"/>
    <property type="project" value="TreeGrafter"/>
</dbReference>
<feature type="region of interest" description="Disordered" evidence="14">
    <location>
        <begin position="1"/>
        <end position="73"/>
    </location>
</feature>
<evidence type="ECO:0000256" key="10">
    <source>
        <dbReference type="ARBA" id="ARBA00023242"/>
    </source>
</evidence>
<keyword evidence="7" id="KW-0223">Dioxygenase</keyword>
<organism evidence="16 17">
    <name type="scientific">Mesorhabditis belari</name>
    <dbReference type="NCBI Taxonomy" id="2138241"/>
    <lineage>
        <taxon>Eukaryota</taxon>
        <taxon>Metazoa</taxon>
        <taxon>Ecdysozoa</taxon>
        <taxon>Nematoda</taxon>
        <taxon>Chromadorea</taxon>
        <taxon>Rhabditida</taxon>
        <taxon>Rhabditina</taxon>
        <taxon>Rhabditomorpha</taxon>
        <taxon>Rhabditoidea</taxon>
        <taxon>Rhabditidae</taxon>
        <taxon>Mesorhabditinae</taxon>
        <taxon>Mesorhabditis</taxon>
    </lineage>
</organism>
<dbReference type="GO" id="GO:0046872">
    <property type="term" value="F:metal ion binding"/>
    <property type="evidence" value="ECO:0007669"/>
    <property type="project" value="UniProtKB-KW"/>
</dbReference>
<dbReference type="PANTHER" id="PTHR14017:SF1">
    <property type="entry name" value="LD02225P"/>
    <property type="match status" value="1"/>
</dbReference>
<comment type="similarity">
    <text evidence="11">Belongs to the UTX family.</text>
</comment>
<dbReference type="PROSITE" id="PS51184">
    <property type="entry name" value="JMJC"/>
    <property type="match status" value="1"/>
</dbReference>
<dbReference type="Pfam" id="PF00515">
    <property type="entry name" value="TPR_1"/>
    <property type="match status" value="1"/>
</dbReference>
<accession>A0AAF3J2K6</accession>